<dbReference type="EMBL" id="GBRH01238334">
    <property type="protein sequence ID" value="JAD59561.1"/>
    <property type="molecule type" value="Transcribed_RNA"/>
</dbReference>
<dbReference type="AlphaFoldDB" id="A0A0A9B8B5"/>
<sequence length="84" mass="8885">MPLFNTSSTMKVPMRPIMLALEFQTSAVSVNPRKGSLSFGCTLGTSTPDGSFAALTLTALVLGDGGRHGVSFLLGLMLLLLRRD</sequence>
<name>A0A0A9B8B5_ARUDO</name>
<protein>
    <submittedName>
        <fullName evidence="1">Uncharacterized protein</fullName>
    </submittedName>
</protein>
<reference evidence="1" key="1">
    <citation type="submission" date="2014-09" db="EMBL/GenBank/DDBJ databases">
        <authorList>
            <person name="Magalhaes I.L.F."/>
            <person name="Oliveira U."/>
            <person name="Santos F.R."/>
            <person name="Vidigal T.H.D.A."/>
            <person name="Brescovit A.D."/>
            <person name="Santos A.J."/>
        </authorList>
    </citation>
    <scope>NUCLEOTIDE SEQUENCE</scope>
    <source>
        <tissue evidence="1">Shoot tissue taken approximately 20 cm above the soil surface</tissue>
    </source>
</reference>
<accession>A0A0A9B8B5</accession>
<organism evidence="1">
    <name type="scientific">Arundo donax</name>
    <name type="common">Giant reed</name>
    <name type="synonym">Donax arundinaceus</name>
    <dbReference type="NCBI Taxonomy" id="35708"/>
    <lineage>
        <taxon>Eukaryota</taxon>
        <taxon>Viridiplantae</taxon>
        <taxon>Streptophyta</taxon>
        <taxon>Embryophyta</taxon>
        <taxon>Tracheophyta</taxon>
        <taxon>Spermatophyta</taxon>
        <taxon>Magnoliopsida</taxon>
        <taxon>Liliopsida</taxon>
        <taxon>Poales</taxon>
        <taxon>Poaceae</taxon>
        <taxon>PACMAD clade</taxon>
        <taxon>Arundinoideae</taxon>
        <taxon>Arundineae</taxon>
        <taxon>Arundo</taxon>
    </lineage>
</organism>
<evidence type="ECO:0000313" key="1">
    <source>
        <dbReference type="EMBL" id="JAD59561.1"/>
    </source>
</evidence>
<proteinExistence type="predicted"/>
<reference evidence="1" key="2">
    <citation type="journal article" date="2015" name="Data Brief">
        <title>Shoot transcriptome of the giant reed, Arundo donax.</title>
        <authorList>
            <person name="Barrero R.A."/>
            <person name="Guerrero F.D."/>
            <person name="Moolhuijzen P."/>
            <person name="Goolsby J.A."/>
            <person name="Tidwell J."/>
            <person name="Bellgard S.E."/>
            <person name="Bellgard M.I."/>
        </authorList>
    </citation>
    <scope>NUCLEOTIDE SEQUENCE</scope>
    <source>
        <tissue evidence="1">Shoot tissue taken approximately 20 cm above the soil surface</tissue>
    </source>
</reference>